<feature type="non-terminal residue" evidence="1">
    <location>
        <position position="1"/>
    </location>
</feature>
<organism evidence="1">
    <name type="scientific">Tanacetum cinerariifolium</name>
    <name type="common">Dalmatian daisy</name>
    <name type="synonym">Chrysanthemum cinerariifolium</name>
    <dbReference type="NCBI Taxonomy" id="118510"/>
    <lineage>
        <taxon>Eukaryota</taxon>
        <taxon>Viridiplantae</taxon>
        <taxon>Streptophyta</taxon>
        <taxon>Embryophyta</taxon>
        <taxon>Tracheophyta</taxon>
        <taxon>Spermatophyta</taxon>
        <taxon>Magnoliopsida</taxon>
        <taxon>eudicotyledons</taxon>
        <taxon>Gunneridae</taxon>
        <taxon>Pentapetalae</taxon>
        <taxon>asterids</taxon>
        <taxon>campanulids</taxon>
        <taxon>Asterales</taxon>
        <taxon>Asteraceae</taxon>
        <taxon>Asteroideae</taxon>
        <taxon>Anthemideae</taxon>
        <taxon>Anthemidinae</taxon>
        <taxon>Tanacetum</taxon>
    </lineage>
</organism>
<reference evidence="1" key="1">
    <citation type="journal article" date="2019" name="Sci. Rep.">
        <title>Draft genome of Tanacetum cinerariifolium, the natural source of mosquito coil.</title>
        <authorList>
            <person name="Yamashiro T."/>
            <person name="Shiraishi A."/>
            <person name="Satake H."/>
            <person name="Nakayama K."/>
        </authorList>
    </citation>
    <scope>NUCLEOTIDE SEQUENCE</scope>
</reference>
<accession>A0A699TTU2</accession>
<name>A0A699TTU2_TANCI</name>
<protein>
    <submittedName>
        <fullName evidence="1">Uncharacterized protein</fullName>
    </submittedName>
</protein>
<comment type="caution">
    <text evidence="1">The sequence shown here is derived from an EMBL/GenBank/DDBJ whole genome shotgun (WGS) entry which is preliminary data.</text>
</comment>
<proteinExistence type="predicted"/>
<dbReference type="EMBL" id="BKCJ011271881">
    <property type="protein sequence ID" value="GFD13353.1"/>
    <property type="molecule type" value="Genomic_DNA"/>
</dbReference>
<evidence type="ECO:0000313" key="1">
    <source>
        <dbReference type="EMBL" id="GFD13353.1"/>
    </source>
</evidence>
<dbReference type="AlphaFoldDB" id="A0A699TTU2"/>
<sequence>LKDSTSWVKGTWSHGVFGEVNGTVQVDAGVRDGLVGEMVFWQERQLGFVRGLGTGQKWPPGFINKVLVIL</sequence>
<gene>
    <name evidence="1" type="ORF">Tci_885322</name>
</gene>